<feature type="transmembrane region" description="Helical" evidence="1">
    <location>
        <begin position="76"/>
        <end position="103"/>
    </location>
</feature>
<reference evidence="3" key="3">
    <citation type="journal article" date="2011" name="PLoS ONE">
        <title>Genome sequence of a mesophilic hydrogenotrophic methanogen Methanocella paludicola, the first cultivated representative of the order Methanocellales.</title>
        <authorList>
            <person name="Sakai S."/>
            <person name="Takaki Y."/>
            <person name="Shimamura S."/>
            <person name="Sekine M."/>
            <person name="Tajima T."/>
            <person name="Kosugi H."/>
            <person name="Ichikawa N."/>
            <person name="Tasumi E."/>
            <person name="Hiraki A.T."/>
            <person name="Shimizu A."/>
            <person name="Kato Y."/>
            <person name="Nishiko R."/>
            <person name="Mori K."/>
            <person name="Fujita N."/>
            <person name="Imachi H."/>
            <person name="Takai K."/>
        </authorList>
    </citation>
    <scope>NUCLEOTIDE SEQUENCE [LARGE SCALE GENOMIC DNA]</scope>
    <source>
        <strain evidence="3">DSM 17711 / JCM 13418 / NBRC 101707 / SANAE</strain>
    </source>
</reference>
<dbReference type="GeneID" id="8682681"/>
<evidence type="ECO:0000313" key="2">
    <source>
        <dbReference type="EMBL" id="BAI62111.1"/>
    </source>
</evidence>
<feature type="transmembrane region" description="Helical" evidence="1">
    <location>
        <begin position="38"/>
        <end position="64"/>
    </location>
</feature>
<dbReference type="InParanoid" id="D1Z089"/>
<reference evidence="2 3" key="2">
    <citation type="journal article" date="2008" name="Int. J. Syst. Evol. Microbiol.">
        <title>Methanocella paludicola gen. nov., sp. nov., a methane-producing archaeon, the first isolate of the lineage 'Rice Cluster I', and proposal of the new archaeal order Methanocellales ord. nov.</title>
        <authorList>
            <person name="Sakai S."/>
            <person name="Imachi H."/>
            <person name="Hanada S."/>
            <person name="Ohashi A."/>
            <person name="Harada H."/>
            <person name="Kamagata Y."/>
        </authorList>
    </citation>
    <scope>NUCLEOTIDE SEQUENCE [LARGE SCALE GENOMIC DNA]</scope>
    <source>
        <strain evidence="3">DSM 17711 / JCM 13418 / NBRC 101707 / SANAE</strain>
    </source>
</reference>
<dbReference type="EMBL" id="AP011532">
    <property type="protein sequence ID" value="BAI62111.1"/>
    <property type="molecule type" value="Genomic_DNA"/>
</dbReference>
<keyword evidence="1" id="KW-0472">Membrane</keyword>
<dbReference type="KEGG" id="mpd:MCP_2039"/>
<gene>
    <name evidence="2" type="ordered locus">MCP_2039</name>
</gene>
<feature type="transmembrane region" description="Helical" evidence="1">
    <location>
        <begin position="184"/>
        <end position="205"/>
    </location>
</feature>
<protein>
    <submittedName>
        <fullName evidence="2">Uncharacterized protein</fullName>
    </submittedName>
</protein>
<feature type="transmembrane region" description="Helical" evidence="1">
    <location>
        <begin position="109"/>
        <end position="142"/>
    </location>
</feature>
<dbReference type="RefSeq" id="WP_012900785.1">
    <property type="nucleotide sequence ID" value="NC_013665.1"/>
</dbReference>
<keyword evidence="1" id="KW-1133">Transmembrane helix</keyword>
<dbReference type="AlphaFoldDB" id="D1Z089"/>
<proteinExistence type="predicted"/>
<sequence>MDRLWRSGIIAGVIGAVIALLGLVIIGAWFKVLTEQNIIFLAMWLSANALAFIAAGLAAGILVSPYARDEMEALEAGIIAGIIVAVVPIMFIAVMIALGSPFIQVEPSAVMLAMVFGGLFLLTLSVAQVALAGLVSTLYCVYTWKKQISKATAGDEERLGDLKALYDDLWADARTLVADMNRSILLYLFAGLFTLIYGFVILGYAAASWQYIFSGSPDLADYATAIGETVGGIAQVVVGPLLIWWYFKLKSRYAKLSALEKGDGR</sequence>
<keyword evidence="1" id="KW-0812">Transmembrane</keyword>
<feature type="transmembrane region" description="Helical" evidence="1">
    <location>
        <begin position="225"/>
        <end position="247"/>
    </location>
</feature>
<dbReference type="STRING" id="304371.MCP_2039"/>
<organism evidence="2 3">
    <name type="scientific">Methanocella paludicola (strain DSM 17711 / JCM 13418 / NBRC 101707 / SANAE)</name>
    <dbReference type="NCBI Taxonomy" id="304371"/>
    <lineage>
        <taxon>Archaea</taxon>
        <taxon>Methanobacteriati</taxon>
        <taxon>Methanobacteriota</taxon>
        <taxon>Stenosarchaea group</taxon>
        <taxon>Methanomicrobia</taxon>
        <taxon>Methanocellales</taxon>
        <taxon>Methanocellaceae</taxon>
        <taxon>Methanocella</taxon>
    </lineage>
</organism>
<keyword evidence="3" id="KW-1185">Reference proteome</keyword>
<dbReference type="Proteomes" id="UP000001882">
    <property type="component" value="Chromosome"/>
</dbReference>
<evidence type="ECO:0000313" key="3">
    <source>
        <dbReference type="Proteomes" id="UP000001882"/>
    </source>
</evidence>
<feature type="transmembrane region" description="Helical" evidence="1">
    <location>
        <begin position="9"/>
        <end position="32"/>
    </location>
</feature>
<dbReference type="eggNOG" id="arCOG12563">
    <property type="taxonomic scope" value="Archaea"/>
</dbReference>
<name>D1Z089_METPS</name>
<accession>D1Z089</accession>
<reference evidence="2 3" key="1">
    <citation type="journal article" date="2007" name="Appl. Environ. Microbiol.">
        <title>Isolation of key methanogens for global methane emission from rice paddy fields: a novel isolate affiliated with the clone cluster rice cluster I.</title>
        <authorList>
            <person name="Sakai S."/>
            <person name="Imachi H."/>
            <person name="Sekiguchi Y."/>
            <person name="Ohashi A."/>
            <person name="Harada H."/>
            <person name="Kamagata Y."/>
        </authorList>
    </citation>
    <scope>NUCLEOTIDE SEQUENCE [LARGE SCALE GENOMIC DNA]</scope>
    <source>
        <strain evidence="3">DSM 17711 / JCM 13418 / NBRC 101707 / SANAE</strain>
    </source>
</reference>
<dbReference type="OrthoDB" id="387005at2157"/>
<evidence type="ECO:0000256" key="1">
    <source>
        <dbReference type="SAM" id="Phobius"/>
    </source>
</evidence>